<protein>
    <submittedName>
        <fullName evidence="1">Uncharacterized protein</fullName>
    </submittedName>
</protein>
<dbReference type="Gramene" id="KMS99527">
    <property type="protein sequence ID" value="KMS99527"/>
    <property type="gene ID" value="BVRB_1g022980"/>
</dbReference>
<evidence type="ECO:0000313" key="1">
    <source>
        <dbReference type="EMBL" id="KMS99527.1"/>
    </source>
</evidence>
<gene>
    <name evidence="1" type="ORF">BVRB_1g022980</name>
</gene>
<accession>A0A0J8BHL3</accession>
<name>A0A0J8BHL3_BETVV</name>
<evidence type="ECO:0000313" key="2">
    <source>
        <dbReference type="Proteomes" id="UP000035740"/>
    </source>
</evidence>
<dbReference type="EMBL" id="KQ090215">
    <property type="protein sequence ID" value="KMS99527.1"/>
    <property type="molecule type" value="Genomic_DNA"/>
</dbReference>
<proteinExistence type="predicted"/>
<dbReference type="Proteomes" id="UP000035740">
    <property type="component" value="Unassembled WGS sequence"/>
</dbReference>
<organism evidence="1 2">
    <name type="scientific">Beta vulgaris subsp. vulgaris</name>
    <name type="common">Beet</name>
    <dbReference type="NCBI Taxonomy" id="3555"/>
    <lineage>
        <taxon>Eukaryota</taxon>
        <taxon>Viridiplantae</taxon>
        <taxon>Streptophyta</taxon>
        <taxon>Embryophyta</taxon>
        <taxon>Tracheophyta</taxon>
        <taxon>Spermatophyta</taxon>
        <taxon>Magnoliopsida</taxon>
        <taxon>eudicotyledons</taxon>
        <taxon>Gunneridae</taxon>
        <taxon>Pentapetalae</taxon>
        <taxon>Caryophyllales</taxon>
        <taxon>Chenopodiaceae</taxon>
        <taxon>Betoideae</taxon>
        <taxon>Beta</taxon>
    </lineage>
</organism>
<reference evidence="1 2" key="1">
    <citation type="journal article" date="2014" name="Nature">
        <title>The genome of the recently domesticated crop plant sugar beet (Beta vulgaris).</title>
        <authorList>
            <person name="Dohm J.C."/>
            <person name="Minoche A.E."/>
            <person name="Holtgrawe D."/>
            <person name="Capella-Gutierrez S."/>
            <person name="Zakrzewski F."/>
            <person name="Tafer H."/>
            <person name="Rupp O."/>
            <person name="Sorensen T.R."/>
            <person name="Stracke R."/>
            <person name="Reinhardt R."/>
            <person name="Goesmann A."/>
            <person name="Kraft T."/>
            <person name="Schulz B."/>
            <person name="Stadler P.F."/>
            <person name="Schmidt T."/>
            <person name="Gabaldon T."/>
            <person name="Lehrach H."/>
            <person name="Weisshaar B."/>
            <person name="Himmelbauer H."/>
        </authorList>
    </citation>
    <scope>NUCLEOTIDE SEQUENCE [LARGE SCALE GENOMIC DNA]</scope>
    <source>
        <tissue evidence="1">Taproot</tissue>
    </source>
</reference>
<dbReference type="AlphaFoldDB" id="A0A0J8BHL3"/>
<keyword evidence="2" id="KW-1185">Reference proteome</keyword>
<sequence>MQVSILILELNKVDGMILNLLVMFSYISLEKDFLGKC</sequence>